<proteinExistence type="predicted"/>
<organism evidence="2 3">
    <name type="scientific">Kribbella speibonae</name>
    <dbReference type="NCBI Taxonomy" id="1572660"/>
    <lineage>
        <taxon>Bacteria</taxon>
        <taxon>Bacillati</taxon>
        <taxon>Actinomycetota</taxon>
        <taxon>Actinomycetes</taxon>
        <taxon>Propionibacteriales</taxon>
        <taxon>Kribbellaceae</taxon>
        <taxon>Kribbella</taxon>
    </lineage>
</organism>
<dbReference type="NCBIfam" id="TIGR02678">
    <property type="entry name" value="TIGR02678 family protein"/>
    <property type="match status" value="1"/>
</dbReference>
<name>A0A4R0IHG4_9ACTN</name>
<dbReference type="EMBL" id="SJKC01000006">
    <property type="protein sequence ID" value="TCC32037.1"/>
    <property type="molecule type" value="Genomic_DNA"/>
</dbReference>
<feature type="region of interest" description="Disordered" evidence="1">
    <location>
        <begin position="397"/>
        <end position="416"/>
    </location>
</feature>
<reference evidence="2 3" key="1">
    <citation type="submission" date="2019-02" db="EMBL/GenBank/DDBJ databases">
        <title>Kribbella capetownensis sp. nov. and Kribbella speibonae sp. nov., isolated from soil.</title>
        <authorList>
            <person name="Curtis S.M."/>
            <person name="Norton I."/>
            <person name="Everest G.J."/>
            <person name="Meyers P.R."/>
        </authorList>
    </citation>
    <scope>NUCLEOTIDE SEQUENCE [LARGE SCALE GENOMIC DNA]</scope>
    <source>
        <strain evidence="2 3">YM55</strain>
    </source>
</reference>
<evidence type="ECO:0000256" key="1">
    <source>
        <dbReference type="SAM" id="MobiDB-lite"/>
    </source>
</evidence>
<dbReference type="InterPro" id="IPR013494">
    <property type="entry name" value="CHP02678"/>
</dbReference>
<protein>
    <submittedName>
        <fullName evidence="2">TIGR02678 family protein</fullName>
    </submittedName>
</protein>
<dbReference type="Pfam" id="PF09661">
    <property type="entry name" value="DUF2398"/>
    <property type="match status" value="1"/>
</dbReference>
<gene>
    <name evidence="2" type="ORF">E0H92_36680</name>
</gene>
<accession>A0A4R0IHG4</accession>
<evidence type="ECO:0000313" key="3">
    <source>
        <dbReference type="Proteomes" id="UP000294225"/>
    </source>
</evidence>
<sequence>MTVSTASHEAAERRTAARALLKTPILTTNAPAELTLVRRHAKTLKQLFFSRFGYNLIVETSFARLFKAGLDAGTPTRAAQRSTEQDFTPRHYTYLALTCSALLSPTVGEQVLLSALADQIRADAVLAGLSLPDTIEQARHLTQALYLLMEWGVISETDGAIASWGTRQEECLLDVNRPLLPHLLATTLREASTPGELLTVREDHFNPEAPRRSLRRKLVENPLVRREDLSEAERDVLSRERRDLARRLDEDFGLILEVRSEGALVYDPDEELTDVLFPGKGTVAHAALLLLDALTDTLRPTAESRAQLDGADVPGVFAPSETVWEEMLLIIEQYGSAFAERYKHAPDTLIDEAVSLLNSLSLTRSVKDGLILHPACARYRPEPQKLPSRPRHVVDHAADSLDGLFTDPDSSEQGER</sequence>
<dbReference type="AlphaFoldDB" id="A0A4R0IHG4"/>
<dbReference type="Proteomes" id="UP000294225">
    <property type="component" value="Unassembled WGS sequence"/>
</dbReference>
<dbReference type="RefSeq" id="WP_131499453.1">
    <property type="nucleotide sequence ID" value="NZ_SJKC01000006.1"/>
</dbReference>
<evidence type="ECO:0000313" key="2">
    <source>
        <dbReference type="EMBL" id="TCC32037.1"/>
    </source>
</evidence>
<comment type="caution">
    <text evidence="2">The sequence shown here is derived from an EMBL/GenBank/DDBJ whole genome shotgun (WGS) entry which is preliminary data.</text>
</comment>